<dbReference type="EMBL" id="LGRX02006546">
    <property type="protein sequence ID" value="KAK3276464.1"/>
    <property type="molecule type" value="Genomic_DNA"/>
</dbReference>
<protein>
    <submittedName>
        <fullName evidence="1">Uncharacterized protein</fullName>
    </submittedName>
</protein>
<gene>
    <name evidence="1" type="ORF">CYMTET_15458</name>
</gene>
<evidence type="ECO:0000313" key="1">
    <source>
        <dbReference type="EMBL" id="KAK3276464.1"/>
    </source>
</evidence>
<name>A0AAE0GE05_9CHLO</name>
<sequence length="68" mass="7689">MTSEEASEDALVQQLDKHLQTRKKLQNGGDLAICPANFQYRKVTLNQILVYICKLVAILFRNNAAIVK</sequence>
<proteinExistence type="predicted"/>
<dbReference type="AlphaFoldDB" id="A0AAE0GE05"/>
<keyword evidence="2" id="KW-1185">Reference proteome</keyword>
<accession>A0AAE0GE05</accession>
<comment type="caution">
    <text evidence="1">The sequence shown here is derived from an EMBL/GenBank/DDBJ whole genome shotgun (WGS) entry which is preliminary data.</text>
</comment>
<dbReference type="Proteomes" id="UP001190700">
    <property type="component" value="Unassembled WGS sequence"/>
</dbReference>
<organism evidence="1 2">
    <name type="scientific">Cymbomonas tetramitiformis</name>
    <dbReference type="NCBI Taxonomy" id="36881"/>
    <lineage>
        <taxon>Eukaryota</taxon>
        <taxon>Viridiplantae</taxon>
        <taxon>Chlorophyta</taxon>
        <taxon>Pyramimonadophyceae</taxon>
        <taxon>Pyramimonadales</taxon>
        <taxon>Pyramimonadaceae</taxon>
        <taxon>Cymbomonas</taxon>
    </lineage>
</organism>
<evidence type="ECO:0000313" key="2">
    <source>
        <dbReference type="Proteomes" id="UP001190700"/>
    </source>
</evidence>
<reference evidence="1 2" key="1">
    <citation type="journal article" date="2015" name="Genome Biol. Evol.">
        <title>Comparative Genomics of a Bacterivorous Green Alga Reveals Evolutionary Causalities and Consequences of Phago-Mixotrophic Mode of Nutrition.</title>
        <authorList>
            <person name="Burns J.A."/>
            <person name="Paasch A."/>
            <person name="Narechania A."/>
            <person name="Kim E."/>
        </authorList>
    </citation>
    <scope>NUCLEOTIDE SEQUENCE [LARGE SCALE GENOMIC DNA]</scope>
    <source>
        <strain evidence="1 2">PLY_AMNH</strain>
    </source>
</reference>